<dbReference type="EMBL" id="VSRR010117950">
    <property type="protein sequence ID" value="MPC99342.1"/>
    <property type="molecule type" value="Genomic_DNA"/>
</dbReference>
<evidence type="ECO:0000313" key="1">
    <source>
        <dbReference type="EMBL" id="MPC99342.1"/>
    </source>
</evidence>
<keyword evidence="2" id="KW-1185">Reference proteome</keyword>
<proteinExistence type="predicted"/>
<name>A0A5B7JTB7_PORTR</name>
<comment type="caution">
    <text evidence="1">The sequence shown here is derived from an EMBL/GenBank/DDBJ whole genome shotgun (WGS) entry which is preliminary data.</text>
</comment>
<accession>A0A5B7JTB7</accession>
<organism evidence="1 2">
    <name type="scientific">Portunus trituberculatus</name>
    <name type="common">Swimming crab</name>
    <name type="synonym">Neptunus trituberculatus</name>
    <dbReference type="NCBI Taxonomy" id="210409"/>
    <lineage>
        <taxon>Eukaryota</taxon>
        <taxon>Metazoa</taxon>
        <taxon>Ecdysozoa</taxon>
        <taxon>Arthropoda</taxon>
        <taxon>Crustacea</taxon>
        <taxon>Multicrustacea</taxon>
        <taxon>Malacostraca</taxon>
        <taxon>Eumalacostraca</taxon>
        <taxon>Eucarida</taxon>
        <taxon>Decapoda</taxon>
        <taxon>Pleocyemata</taxon>
        <taxon>Brachyura</taxon>
        <taxon>Eubrachyura</taxon>
        <taxon>Portunoidea</taxon>
        <taxon>Portunidae</taxon>
        <taxon>Portuninae</taxon>
        <taxon>Portunus</taxon>
    </lineage>
</organism>
<protein>
    <submittedName>
        <fullName evidence="1">Uncharacterized protein</fullName>
    </submittedName>
</protein>
<evidence type="ECO:0000313" key="2">
    <source>
        <dbReference type="Proteomes" id="UP000324222"/>
    </source>
</evidence>
<reference evidence="1 2" key="1">
    <citation type="submission" date="2019-05" db="EMBL/GenBank/DDBJ databases">
        <title>Another draft genome of Portunus trituberculatus and its Hox gene families provides insights of decapod evolution.</title>
        <authorList>
            <person name="Jeong J.-H."/>
            <person name="Song I."/>
            <person name="Kim S."/>
            <person name="Choi T."/>
            <person name="Kim D."/>
            <person name="Ryu S."/>
            <person name="Kim W."/>
        </authorList>
    </citation>
    <scope>NUCLEOTIDE SEQUENCE [LARGE SCALE GENOMIC DNA]</scope>
    <source>
        <tissue evidence="1">Muscle</tissue>
    </source>
</reference>
<dbReference type="AlphaFoldDB" id="A0A5B7JTB7"/>
<sequence>MVTAHRRSTLSMRFLSGLSREFITLINWDWSHQGWPHKPASTCLLPPRVAPLLAGVSRTVVRSVRLIVAIVA</sequence>
<gene>
    <name evidence="1" type="ORF">E2C01_094751</name>
</gene>
<dbReference type="Proteomes" id="UP000324222">
    <property type="component" value="Unassembled WGS sequence"/>
</dbReference>